<dbReference type="InterPro" id="IPR016181">
    <property type="entry name" value="Acyl_CoA_acyltransferase"/>
</dbReference>
<dbReference type="PROSITE" id="PS51186">
    <property type="entry name" value="GNAT"/>
    <property type="match status" value="1"/>
</dbReference>
<dbReference type="SUPFAM" id="SSF55729">
    <property type="entry name" value="Acyl-CoA N-acyltransferases (Nat)"/>
    <property type="match status" value="1"/>
</dbReference>
<protein>
    <recommendedName>
        <fullName evidence="1">N-acetyltransferase domain-containing protein</fullName>
    </recommendedName>
</protein>
<dbReference type="Gene3D" id="3.40.630.30">
    <property type="match status" value="1"/>
</dbReference>
<feature type="domain" description="N-acetyltransferase" evidence="1">
    <location>
        <begin position="135"/>
        <end position="270"/>
    </location>
</feature>
<evidence type="ECO:0000259" key="1">
    <source>
        <dbReference type="PROSITE" id="PS51186"/>
    </source>
</evidence>
<accession>A0A936YRL4</accession>
<gene>
    <name evidence="2" type="ORF">JJB09_20375</name>
</gene>
<comment type="caution">
    <text evidence="2">The sequence shown here is derived from an EMBL/GenBank/DDBJ whole genome shotgun (WGS) entry which is preliminary data.</text>
</comment>
<dbReference type="InterPro" id="IPR000182">
    <property type="entry name" value="GNAT_dom"/>
</dbReference>
<dbReference type="GO" id="GO:0016747">
    <property type="term" value="F:acyltransferase activity, transferring groups other than amino-acyl groups"/>
    <property type="evidence" value="ECO:0007669"/>
    <property type="project" value="InterPro"/>
</dbReference>
<evidence type="ECO:0000313" key="3">
    <source>
        <dbReference type="Proteomes" id="UP000633219"/>
    </source>
</evidence>
<dbReference type="Proteomes" id="UP000633219">
    <property type="component" value="Unassembled WGS sequence"/>
</dbReference>
<name>A0A936YRL4_9HYPH</name>
<dbReference type="AlphaFoldDB" id="A0A936YRL4"/>
<keyword evidence="3" id="KW-1185">Reference proteome</keyword>
<sequence>MLSKADAACMAETIEMEAIADMMSAMPAETGKALGADCSPIAGALSISAKNVPLVTFNRVVGYGIDHRGEAGELPKIAAYMRSHSAPVAQLQMAPFAMPGGFELRLVDAGFTRLPANWAKMGRMTDEVPQVETDLQIEPAGADRAKEFASTVLAGFGMPGVFQPWLEALPGRDRWRCYIARDGKRAVGGAALYIGEDAGWLGIAATLVEARRHGAQGALIARRIADAASLGKAWVFTETGIQDGPNPSLANMYRTGFKCMHERTNWALAA</sequence>
<organism evidence="2 3">
    <name type="scientific">Rhizobium setariae</name>
    <dbReference type="NCBI Taxonomy" id="2801340"/>
    <lineage>
        <taxon>Bacteria</taxon>
        <taxon>Pseudomonadati</taxon>
        <taxon>Pseudomonadota</taxon>
        <taxon>Alphaproteobacteria</taxon>
        <taxon>Hyphomicrobiales</taxon>
        <taxon>Rhizobiaceae</taxon>
        <taxon>Rhizobium/Agrobacterium group</taxon>
        <taxon>Rhizobium</taxon>
    </lineage>
</organism>
<reference evidence="2" key="1">
    <citation type="submission" date="2021-01" db="EMBL/GenBank/DDBJ databases">
        <title>Rhizobium sp. strain KVB221 16S ribosomal RNA gene Genome sequencing and assembly.</title>
        <authorList>
            <person name="Kang M."/>
        </authorList>
    </citation>
    <scope>NUCLEOTIDE SEQUENCE</scope>
    <source>
        <strain evidence="2">KVB221</strain>
    </source>
</reference>
<dbReference type="EMBL" id="JAEQNC010000013">
    <property type="protein sequence ID" value="MBL0374373.1"/>
    <property type="molecule type" value="Genomic_DNA"/>
</dbReference>
<evidence type="ECO:0000313" key="2">
    <source>
        <dbReference type="EMBL" id="MBL0374373.1"/>
    </source>
</evidence>
<proteinExistence type="predicted"/>
<dbReference type="RefSeq" id="WP_201662652.1">
    <property type="nucleotide sequence ID" value="NZ_JAEQNC010000013.1"/>
</dbReference>